<dbReference type="PRINTS" id="PR00344">
    <property type="entry name" value="BCTRLSENSOR"/>
</dbReference>
<protein>
    <recommendedName>
        <fullName evidence="3">Chemotaxis protein CheA</fullName>
        <ecNumber evidence="2">2.7.13.3</ecNumber>
    </recommendedName>
</protein>
<dbReference type="Pfam" id="PF02895">
    <property type="entry name" value="H-kinase_dim"/>
    <property type="match status" value="1"/>
</dbReference>
<dbReference type="Gene3D" id="3.30.565.10">
    <property type="entry name" value="Histidine kinase-like ATPase, C-terminal domain"/>
    <property type="match status" value="1"/>
</dbReference>
<dbReference type="InterPro" id="IPR004358">
    <property type="entry name" value="Sig_transdc_His_kin-like_C"/>
</dbReference>
<accession>A0ABY0C283</accession>
<dbReference type="PROSITE" id="PS50894">
    <property type="entry name" value="HPT"/>
    <property type="match status" value="1"/>
</dbReference>
<feature type="region of interest" description="Disordered" evidence="13">
    <location>
        <begin position="337"/>
        <end position="358"/>
    </location>
</feature>
<dbReference type="CDD" id="cd00088">
    <property type="entry name" value="HPT"/>
    <property type="match status" value="1"/>
</dbReference>
<dbReference type="PANTHER" id="PTHR43395">
    <property type="entry name" value="SENSOR HISTIDINE KINASE CHEA"/>
    <property type="match status" value="1"/>
</dbReference>
<dbReference type="EC" id="2.7.13.3" evidence="2"/>
<evidence type="ECO:0000256" key="3">
    <source>
        <dbReference type="ARBA" id="ARBA00021495"/>
    </source>
</evidence>
<evidence type="ECO:0000259" key="15">
    <source>
        <dbReference type="PROSITE" id="PS50851"/>
    </source>
</evidence>
<dbReference type="InterPro" id="IPR003594">
    <property type="entry name" value="HATPase_dom"/>
</dbReference>
<keyword evidence="6" id="KW-0808">Transferase</keyword>
<evidence type="ECO:0000256" key="9">
    <source>
        <dbReference type="ARBA" id="ARBA00022840"/>
    </source>
</evidence>
<dbReference type="Gene3D" id="1.20.120.160">
    <property type="entry name" value="HPT domain"/>
    <property type="match status" value="1"/>
</dbReference>
<dbReference type="InterPro" id="IPR037006">
    <property type="entry name" value="CheA-like_homodim_sf"/>
</dbReference>
<feature type="domain" description="Histidine kinase" evidence="14">
    <location>
        <begin position="395"/>
        <end position="602"/>
    </location>
</feature>
<proteinExistence type="predicted"/>
<keyword evidence="5 12" id="KW-0597">Phosphoprotein</keyword>
<dbReference type="InterPro" id="IPR036061">
    <property type="entry name" value="CheW-like_dom_sf"/>
</dbReference>
<evidence type="ECO:0000256" key="11">
    <source>
        <dbReference type="ARBA" id="ARBA00035100"/>
    </source>
</evidence>
<dbReference type="SMART" id="SM00387">
    <property type="entry name" value="HATPase_c"/>
    <property type="match status" value="1"/>
</dbReference>
<keyword evidence="4" id="KW-0145">Chemotaxis</keyword>
<dbReference type="SUPFAM" id="SSF47226">
    <property type="entry name" value="Histidine-containing phosphotransfer domain, HPT domain"/>
    <property type="match status" value="1"/>
</dbReference>
<evidence type="ECO:0000256" key="13">
    <source>
        <dbReference type="SAM" id="MobiDB-lite"/>
    </source>
</evidence>
<comment type="catalytic activity">
    <reaction evidence="1">
        <text>ATP + protein L-histidine = ADP + protein N-phospho-L-histidine.</text>
        <dbReference type="EC" id="2.7.13.3"/>
    </reaction>
</comment>
<evidence type="ECO:0000256" key="7">
    <source>
        <dbReference type="ARBA" id="ARBA00022741"/>
    </source>
</evidence>
<dbReference type="SMART" id="SM01231">
    <property type="entry name" value="H-kinase_dim"/>
    <property type="match status" value="1"/>
</dbReference>
<dbReference type="InterPro" id="IPR036890">
    <property type="entry name" value="HATPase_C_sf"/>
</dbReference>
<gene>
    <name evidence="17" type="ORF">CWE12_02635</name>
</gene>
<feature type="domain" description="HPt" evidence="16">
    <location>
        <begin position="1"/>
        <end position="119"/>
    </location>
</feature>
<dbReference type="InterPro" id="IPR008207">
    <property type="entry name" value="Sig_transdc_His_kin_Hpt_dom"/>
</dbReference>
<dbReference type="SUPFAM" id="SSF160246">
    <property type="entry name" value="EspE N-terminal domain-like"/>
    <property type="match status" value="1"/>
</dbReference>
<evidence type="ECO:0000313" key="18">
    <source>
        <dbReference type="Proteomes" id="UP000287410"/>
    </source>
</evidence>
<evidence type="ECO:0000259" key="16">
    <source>
        <dbReference type="PROSITE" id="PS50894"/>
    </source>
</evidence>
<dbReference type="InterPro" id="IPR004105">
    <property type="entry name" value="CheA-like_dim"/>
</dbReference>
<dbReference type="SMART" id="SM00260">
    <property type="entry name" value="CheW"/>
    <property type="match status" value="1"/>
</dbReference>
<dbReference type="EMBL" id="PIPN01000001">
    <property type="protein sequence ID" value="RUO31912.1"/>
    <property type="molecule type" value="Genomic_DNA"/>
</dbReference>
<dbReference type="CDD" id="cd00731">
    <property type="entry name" value="CheA_reg"/>
    <property type="match status" value="1"/>
</dbReference>
<dbReference type="InterPro" id="IPR005467">
    <property type="entry name" value="His_kinase_dom"/>
</dbReference>
<dbReference type="CDD" id="cd16916">
    <property type="entry name" value="HATPase_CheA-like"/>
    <property type="match status" value="1"/>
</dbReference>
<evidence type="ECO:0000256" key="1">
    <source>
        <dbReference type="ARBA" id="ARBA00000085"/>
    </source>
</evidence>
<keyword evidence="9" id="KW-0067">ATP-binding</keyword>
<dbReference type="InterPro" id="IPR051315">
    <property type="entry name" value="Bact_Chemotaxis_CheA"/>
</dbReference>
<evidence type="ECO:0000256" key="8">
    <source>
        <dbReference type="ARBA" id="ARBA00022777"/>
    </source>
</evidence>
<dbReference type="SUPFAM" id="SSF50341">
    <property type="entry name" value="CheW-like"/>
    <property type="match status" value="1"/>
</dbReference>
<dbReference type="InterPro" id="IPR036097">
    <property type="entry name" value="HisK_dim/P_sf"/>
</dbReference>
<comment type="caution">
    <text evidence="17">The sequence shown here is derived from an EMBL/GenBank/DDBJ whole genome shotgun (WGS) entry which is preliminary data.</text>
</comment>
<dbReference type="Pfam" id="PF02518">
    <property type="entry name" value="HATPase_c"/>
    <property type="match status" value="1"/>
</dbReference>
<dbReference type="Pfam" id="PF01584">
    <property type="entry name" value="CheW"/>
    <property type="match status" value="1"/>
</dbReference>
<organism evidence="17 18">
    <name type="scientific">Aliidiomarina sedimenti</name>
    <dbReference type="NCBI Taxonomy" id="1933879"/>
    <lineage>
        <taxon>Bacteria</taxon>
        <taxon>Pseudomonadati</taxon>
        <taxon>Pseudomonadota</taxon>
        <taxon>Gammaproteobacteria</taxon>
        <taxon>Alteromonadales</taxon>
        <taxon>Idiomarinaceae</taxon>
        <taxon>Aliidiomarina</taxon>
    </lineage>
</organism>
<feature type="modified residue" description="Phosphohistidine" evidence="12">
    <location>
        <position position="62"/>
    </location>
</feature>
<dbReference type="Gene3D" id="1.10.287.560">
    <property type="entry name" value="Histidine kinase CheA-like, homodimeric domain"/>
    <property type="match status" value="1"/>
</dbReference>
<dbReference type="Proteomes" id="UP000287410">
    <property type="component" value="Unassembled WGS sequence"/>
</dbReference>
<evidence type="ECO:0000256" key="12">
    <source>
        <dbReference type="PROSITE-ProRule" id="PRU00110"/>
    </source>
</evidence>
<dbReference type="InterPro" id="IPR037257">
    <property type="entry name" value="T2SS_E_N_sf"/>
</dbReference>
<dbReference type="SMART" id="SM00073">
    <property type="entry name" value="HPT"/>
    <property type="match status" value="1"/>
</dbReference>
<evidence type="ECO:0000256" key="6">
    <source>
        <dbReference type="ARBA" id="ARBA00022679"/>
    </source>
</evidence>
<dbReference type="PANTHER" id="PTHR43395:SF10">
    <property type="entry name" value="CHEMOTAXIS PROTEIN CHEA"/>
    <property type="match status" value="1"/>
</dbReference>
<comment type="function">
    <text evidence="11">Involved in the transmission of sensory signals from the chemoreceptors to the flagellar motors. CheA is autophosphorylated; it can transfer its phosphate group to either CheB or CheY.</text>
</comment>
<keyword evidence="10" id="KW-0902">Two-component regulatory system</keyword>
<reference evidence="17 18" key="1">
    <citation type="journal article" date="2018" name="Front. Microbiol.">
        <title>Genome-Based Analysis Reveals the Taxonomy and Diversity of the Family Idiomarinaceae.</title>
        <authorList>
            <person name="Liu Y."/>
            <person name="Lai Q."/>
            <person name="Shao Z."/>
        </authorList>
    </citation>
    <scope>NUCLEOTIDE SEQUENCE [LARGE SCALE GENOMIC DNA]</scope>
    <source>
        <strain evidence="17 18">GBSy1</strain>
    </source>
</reference>
<evidence type="ECO:0000256" key="4">
    <source>
        <dbReference type="ARBA" id="ARBA00022500"/>
    </source>
</evidence>
<keyword evidence="7" id="KW-0547">Nucleotide-binding</keyword>
<dbReference type="PROSITE" id="PS50109">
    <property type="entry name" value="HIS_KIN"/>
    <property type="match status" value="1"/>
</dbReference>
<evidence type="ECO:0000313" key="17">
    <source>
        <dbReference type="EMBL" id="RUO31912.1"/>
    </source>
</evidence>
<keyword evidence="18" id="KW-1185">Reference proteome</keyword>
<dbReference type="PROSITE" id="PS50851">
    <property type="entry name" value="CHEW"/>
    <property type="match status" value="1"/>
</dbReference>
<dbReference type="SUPFAM" id="SSF47384">
    <property type="entry name" value="Homodimeric domain of signal transducing histidine kinase"/>
    <property type="match status" value="1"/>
</dbReference>
<evidence type="ECO:0000256" key="5">
    <source>
        <dbReference type="ARBA" id="ARBA00022553"/>
    </source>
</evidence>
<sequence>MSMDAALITYVEECRELLEQMEGDLLALERGLDTSDDSTTETEDDNEIAWCELINRIFRSAHTVKGSAGVFGLDHIVEFTHEVETLLDQLREEKITLTSSLIATLLECKDHCLDLIECLADGVEEESNPQRAERLVNELQTFSPPAEKDNQSFAVSESNNNESPAIERLGNNGSGHWHISLRFHAEALREGMDPMSFLRYLQKLGQIVSVVTVSNEMPDNFEKFDPEACYLGFEIGFVSHESKQTIEDVFEFIRDDSQVRIIPPFAELESYLSLISELDQEPRRLGEILVECGSLTPEELEQALAIQSSKPQHALGEILINRGNTAPQVVEAAIAKQAQSTAGRSQNEDRAASKDGGTLRVEADRVDELINLIGELVISGASTAIHSQDSNNDALTESVSTLNELIEEVRDASMRLRMVEIGATFNRFQRVVRDVANELGKQVTLSITGADTELDKTVVEKIGDPLMHLVRNALDHGIESPAEREAKGKPLNGQLKLNAYHDSGSIVIEIIDDGAGLDAERIRAKAIEKGLIDSTYELNKEDIYKLIFAPGFSTADAVTNLSGRGVGMDVVRNNIVELGGRIDIDSEQGKGTKLTLHLPLTLAIIDGFLVGVEESPFVIPLDSIRECVELQQDDAVEKNGRQYMNLRNEVLPFVRLRELFGMKTERPIRENVVVVHYGNQKAGIVVDRLHGELQTVIKPLGQLFSQLQGIGGSSIMGNGEVALILDIPTLMQLVKDKQPHHVIH</sequence>
<dbReference type="Pfam" id="PF01627">
    <property type="entry name" value="Hpt"/>
    <property type="match status" value="1"/>
</dbReference>
<dbReference type="Gene3D" id="2.30.30.40">
    <property type="entry name" value="SH3 Domains"/>
    <property type="match status" value="1"/>
</dbReference>
<dbReference type="InterPro" id="IPR036641">
    <property type="entry name" value="HPT_dom_sf"/>
</dbReference>
<dbReference type="SUPFAM" id="SSF55874">
    <property type="entry name" value="ATPase domain of HSP90 chaperone/DNA topoisomerase II/histidine kinase"/>
    <property type="match status" value="1"/>
</dbReference>
<dbReference type="InterPro" id="IPR002545">
    <property type="entry name" value="CheW-lke_dom"/>
</dbReference>
<keyword evidence="8" id="KW-0418">Kinase</keyword>
<feature type="domain" description="CheW-like" evidence="15">
    <location>
        <begin position="604"/>
        <end position="736"/>
    </location>
</feature>
<evidence type="ECO:0000259" key="14">
    <source>
        <dbReference type="PROSITE" id="PS50109"/>
    </source>
</evidence>
<evidence type="ECO:0000256" key="10">
    <source>
        <dbReference type="ARBA" id="ARBA00023012"/>
    </source>
</evidence>
<name>A0ABY0C283_9GAMM</name>
<evidence type="ECO:0000256" key="2">
    <source>
        <dbReference type="ARBA" id="ARBA00012438"/>
    </source>
</evidence>
<dbReference type="RefSeq" id="WP_126788111.1">
    <property type="nucleotide sequence ID" value="NZ_PIPN01000001.1"/>
</dbReference>